<proteinExistence type="predicted"/>
<name>A0AAJ0HLZ5_9PEZI</name>
<keyword evidence="4" id="KW-1185">Reference proteome</keyword>
<feature type="chain" id="PRO_5042509170" evidence="2">
    <location>
        <begin position="28"/>
        <end position="96"/>
    </location>
</feature>
<evidence type="ECO:0000313" key="4">
    <source>
        <dbReference type="Proteomes" id="UP001275084"/>
    </source>
</evidence>
<evidence type="ECO:0000256" key="1">
    <source>
        <dbReference type="SAM" id="MobiDB-lite"/>
    </source>
</evidence>
<accession>A0AAJ0HLZ5</accession>
<dbReference type="Proteomes" id="UP001275084">
    <property type="component" value="Unassembled WGS sequence"/>
</dbReference>
<gene>
    <name evidence="3" type="ORF">B0T25DRAFT_538919</name>
</gene>
<feature type="signal peptide" evidence="2">
    <location>
        <begin position="1"/>
        <end position="27"/>
    </location>
</feature>
<evidence type="ECO:0000313" key="3">
    <source>
        <dbReference type="EMBL" id="KAK3357347.1"/>
    </source>
</evidence>
<evidence type="ECO:0000256" key="2">
    <source>
        <dbReference type="SAM" id="SignalP"/>
    </source>
</evidence>
<feature type="region of interest" description="Disordered" evidence="1">
    <location>
        <begin position="72"/>
        <end position="96"/>
    </location>
</feature>
<sequence>MRKGYWKNNTIMFFLGFFALCTVPSWQTGNHEDETGQSKPQAALIAASYISNVNPQPTGKAAETTAVLKLSPCQDPPSDPAESIQKRGGTMEALAR</sequence>
<dbReference type="AlphaFoldDB" id="A0AAJ0HLZ5"/>
<comment type="caution">
    <text evidence="3">The sequence shown here is derived from an EMBL/GenBank/DDBJ whole genome shotgun (WGS) entry which is preliminary data.</text>
</comment>
<reference evidence="3" key="2">
    <citation type="submission" date="2023-06" db="EMBL/GenBank/DDBJ databases">
        <authorList>
            <consortium name="Lawrence Berkeley National Laboratory"/>
            <person name="Haridas S."/>
            <person name="Hensen N."/>
            <person name="Bonometti L."/>
            <person name="Westerberg I."/>
            <person name="Brannstrom I.O."/>
            <person name="Guillou S."/>
            <person name="Cros-Aarteil S."/>
            <person name="Calhoun S."/>
            <person name="Kuo A."/>
            <person name="Mondo S."/>
            <person name="Pangilinan J."/>
            <person name="Riley R."/>
            <person name="Labutti K."/>
            <person name="Andreopoulos B."/>
            <person name="Lipzen A."/>
            <person name="Chen C."/>
            <person name="Yanf M."/>
            <person name="Daum C."/>
            <person name="Ng V."/>
            <person name="Clum A."/>
            <person name="Steindorff A."/>
            <person name="Ohm R."/>
            <person name="Martin F."/>
            <person name="Silar P."/>
            <person name="Natvig D."/>
            <person name="Lalanne C."/>
            <person name="Gautier V."/>
            <person name="Ament-Velasquez S.L."/>
            <person name="Kruys A."/>
            <person name="Hutchinson M.I."/>
            <person name="Powell A.J."/>
            <person name="Barry K."/>
            <person name="Miller A.N."/>
            <person name="Grigoriev I.V."/>
            <person name="Debuchy R."/>
            <person name="Gladieux P."/>
            <person name="Thoren M.H."/>
            <person name="Johannesson H."/>
        </authorList>
    </citation>
    <scope>NUCLEOTIDE SEQUENCE</scope>
    <source>
        <strain evidence="3">CBS 955.72</strain>
    </source>
</reference>
<protein>
    <submittedName>
        <fullName evidence="3">Uncharacterized protein</fullName>
    </submittedName>
</protein>
<dbReference type="EMBL" id="JAUIQD010000003">
    <property type="protein sequence ID" value="KAK3357347.1"/>
    <property type="molecule type" value="Genomic_DNA"/>
</dbReference>
<organism evidence="3 4">
    <name type="scientific">Lasiosphaeria hispida</name>
    <dbReference type="NCBI Taxonomy" id="260671"/>
    <lineage>
        <taxon>Eukaryota</taxon>
        <taxon>Fungi</taxon>
        <taxon>Dikarya</taxon>
        <taxon>Ascomycota</taxon>
        <taxon>Pezizomycotina</taxon>
        <taxon>Sordariomycetes</taxon>
        <taxon>Sordariomycetidae</taxon>
        <taxon>Sordariales</taxon>
        <taxon>Lasiosphaeriaceae</taxon>
        <taxon>Lasiosphaeria</taxon>
    </lineage>
</organism>
<reference evidence="3" key="1">
    <citation type="journal article" date="2023" name="Mol. Phylogenet. Evol.">
        <title>Genome-scale phylogeny and comparative genomics of the fungal order Sordariales.</title>
        <authorList>
            <person name="Hensen N."/>
            <person name="Bonometti L."/>
            <person name="Westerberg I."/>
            <person name="Brannstrom I.O."/>
            <person name="Guillou S."/>
            <person name="Cros-Aarteil S."/>
            <person name="Calhoun S."/>
            <person name="Haridas S."/>
            <person name="Kuo A."/>
            <person name="Mondo S."/>
            <person name="Pangilinan J."/>
            <person name="Riley R."/>
            <person name="LaButti K."/>
            <person name="Andreopoulos B."/>
            <person name="Lipzen A."/>
            <person name="Chen C."/>
            <person name="Yan M."/>
            <person name="Daum C."/>
            <person name="Ng V."/>
            <person name="Clum A."/>
            <person name="Steindorff A."/>
            <person name="Ohm R.A."/>
            <person name="Martin F."/>
            <person name="Silar P."/>
            <person name="Natvig D.O."/>
            <person name="Lalanne C."/>
            <person name="Gautier V."/>
            <person name="Ament-Velasquez S.L."/>
            <person name="Kruys A."/>
            <person name="Hutchinson M.I."/>
            <person name="Powell A.J."/>
            <person name="Barry K."/>
            <person name="Miller A.N."/>
            <person name="Grigoriev I.V."/>
            <person name="Debuchy R."/>
            <person name="Gladieux P."/>
            <person name="Hiltunen Thoren M."/>
            <person name="Johannesson H."/>
        </authorList>
    </citation>
    <scope>NUCLEOTIDE SEQUENCE</scope>
    <source>
        <strain evidence="3">CBS 955.72</strain>
    </source>
</reference>
<keyword evidence="2" id="KW-0732">Signal</keyword>